<comment type="function">
    <text evidence="7">Plays a role in the regulation of phosphate uptake.</text>
</comment>
<evidence type="ECO:0000313" key="9">
    <source>
        <dbReference type="EMBL" id="KPK73656.1"/>
    </source>
</evidence>
<dbReference type="Gene3D" id="1.20.58.220">
    <property type="entry name" value="Phosphate transport system protein phou homolog 2, domain 2"/>
    <property type="match status" value="2"/>
</dbReference>
<comment type="subunit">
    <text evidence="3 7">Homodimer.</text>
</comment>
<evidence type="ECO:0000256" key="5">
    <source>
        <dbReference type="ARBA" id="ARBA00022490"/>
    </source>
</evidence>
<dbReference type="GO" id="GO:0006817">
    <property type="term" value="P:phosphate ion transport"/>
    <property type="evidence" value="ECO:0007669"/>
    <property type="project" value="UniProtKB-KW"/>
</dbReference>
<dbReference type="AlphaFoldDB" id="A0A0S8GKV7"/>
<evidence type="ECO:0000256" key="2">
    <source>
        <dbReference type="ARBA" id="ARBA00008107"/>
    </source>
</evidence>
<comment type="caution">
    <text evidence="9">The sequence shown here is derived from an EMBL/GenBank/DDBJ whole genome shotgun (WGS) entry which is preliminary data.</text>
</comment>
<proteinExistence type="inferred from homology"/>
<reference evidence="9 10" key="1">
    <citation type="journal article" date="2015" name="Microbiome">
        <title>Genomic resolution of linkages in carbon, nitrogen, and sulfur cycling among widespread estuary sediment bacteria.</title>
        <authorList>
            <person name="Baker B.J."/>
            <person name="Lazar C.S."/>
            <person name="Teske A.P."/>
            <person name="Dick G.J."/>
        </authorList>
    </citation>
    <scope>NUCLEOTIDE SEQUENCE [LARGE SCALE GENOMIC DNA]</scope>
    <source>
        <strain evidence="9">SM23_60</strain>
    </source>
</reference>
<comment type="subcellular location">
    <subcellularLocation>
        <location evidence="1 7">Cytoplasm</location>
    </subcellularLocation>
</comment>
<evidence type="ECO:0000259" key="8">
    <source>
        <dbReference type="Pfam" id="PF01895"/>
    </source>
</evidence>
<keyword evidence="4 7" id="KW-0813">Transport</keyword>
<dbReference type="GO" id="GO:0045936">
    <property type="term" value="P:negative regulation of phosphate metabolic process"/>
    <property type="evidence" value="ECO:0007669"/>
    <property type="project" value="InterPro"/>
</dbReference>
<evidence type="ECO:0000256" key="3">
    <source>
        <dbReference type="ARBA" id="ARBA00011738"/>
    </source>
</evidence>
<dbReference type="SUPFAM" id="SSF109755">
    <property type="entry name" value="PhoU-like"/>
    <property type="match status" value="1"/>
</dbReference>
<dbReference type="GO" id="GO:0005737">
    <property type="term" value="C:cytoplasm"/>
    <property type="evidence" value="ECO:0007669"/>
    <property type="project" value="UniProtKB-SubCell"/>
</dbReference>
<keyword evidence="5 7" id="KW-0963">Cytoplasm</keyword>
<feature type="domain" description="PhoU" evidence="8">
    <location>
        <begin position="15"/>
        <end position="101"/>
    </location>
</feature>
<dbReference type="PATRIC" id="fig|1703780.3.peg.83"/>
<dbReference type="Pfam" id="PF01895">
    <property type="entry name" value="PhoU"/>
    <property type="match status" value="2"/>
</dbReference>
<gene>
    <name evidence="9" type="ORF">AMJ87_01175</name>
</gene>
<dbReference type="InterPro" id="IPR026022">
    <property type="entry name" value="PhoU_dom"/>
</dbReference>
<organism evidence="9 10">
    <name type="scientific">candidate division WOR_3 bacterium SM23_60</name>
    <dbReference type="NCBI Taxonomy" id="1703780"/>
    <lineage>
        <taxon>Bacteria</taxon>
        <taxon>Bacteria division WOR-3</taxon>
    </lineage>
</organism>
<dbReference type="PANTHER" id="PTHR42930:SF3">
    <property type="entry name" value="PHOSPHATE-SPECIFIC TRANSPORT SYSTEM ACCESSORY PROTEIN PHOU"/>
    <property type="match status" value="1"/>
</dbReference>
<name>A0A0S8GKV7_UNCW3</name>
<dbReference type="InterPro" id="IPR038078">
    <property type="entry name" value="PhoU-like_sf"/>
</dbReference>
<evidence type="ECO:0000256" key="7">
    <source>
        <dbReference type="PIRNR" id="PIRNR003107"/>
    </source>
</evidence>
<evidence type="ECO:0000256" key="6">
    <source>
        <dbReference type="ARBA" id="ARBA00022592"/>
    </source>
</evidence>
<protein>
    <recommendedName>
        <fullName evidence="7">Phosphate-specific transport system accessory protein PhoU</fullName>
    </recommendedName>
</protein>
<feature type="domain" description="PhoU" evidence="8">
    <location>
        <begin position="117"/>
        <end position="202"/>
    </location>
</feature>
<dbReference type="Proteomes" id="UP000051096">
    <property type="component" value="Unassembled WGS sequence"/>
</dbReference>
<dbReference type="GO" id="GO:0030643">
    <property type="term" value="P:intracellular phosphate ion homeostasis"/>
    <property type="evidence" value="ECO:0007669"/>
    <property type="project" value="InterPro"/>
</dbReference>
<evidence type="ECO:0000313" key="10">
    <source>
        <dbReference type="Proteomes" id="UP000051096"/>
    </source>
</evidence>
<evidence type="ECO:0000256" key="4">
    <source>
        <dbReference type="ARBA" id="ARBA00022448"/>
    </source>
</evidence>
<dbReference type="FunFam" id="1.20.58.220:FF:000004">
    <property type="entry name" value="Phosphate-specific transport system accessory protein PhoU"/>
    <property type="match status" value="1"/>
</dbReference>
<comment type="similarity">
    <text evidence="2 7">Belongs to the PhoU family.</text>
</comment>
<accession>A0A0S8GKV7</accession>
<sequence length="220" mass="25196">MIEEKIQELKAELVEYSMLVVTMVENCARGLVEKNEDLLHDLIEKDEPRANDYEIELDEMCTTYIVKYQPKAKDLRTILMILKMNNDLERIADHAVNISQSALYLIEQPLVKPLIDIPRMADTVSKMFNDGVAAFVHENSNLANDVCARDNAVDALRDQILRELITYMISDPSTIERSLHLIRISKDLERIADLSTNICEDVIFLVEGKVIKHHFEEAPA</sequence>
<dbReference type="PANTHER" id="PTHR42930">
    <property type="entry name" value="PHOSPHATE-SPECIFIC TRANSPORT SYSTEM ACCESSORY PROTEIN PHOU"/>
    <property type="match status" value="1"/>
</dbReference>
<dbReference type="NCBIfam" id="TIGR02135">
    <property type="entry name" value="phoU_full"/>
    <property type="match status" value="1"/>
</dbReference>
<keyword evidence="6 7" id="KW-0592">Phosphate transport</keyword>
<dbReference type="PIRSF" id="PIRSF003107">
    <property type="entry name" value="PhoU"/>
    <property type="match status" value="1"/>
</dbReference>
<evidence type="ECO:0000256" key="1">
    <source>
        <dbReference type="ARBA" id="ARBA00004496"/>
    </source>
</evidence>
<dbReference type="EMBL" id="LJUO01000005">
    <property type="protein sequence ID" value="KPK73656.1"/>
    <property type="molecule type" value="Genomic_DNA"/>
</dbReference>
<dbReference type="InterPro" id="IPR028366">
    <property type="entry name" value="PhoU"/>
</dbReference>